<name>A0ABW5KRX5_9FLAO</name>
<gene>
    <name evidence="1" type="ORF">ACFSQP_08010</name>
</gene>
<evidence type="ECO:0000313" key="2">
    <source>
        <dbReference type="Proteomes" id="UP001597472"/>
    </source>
</evidence>
<dbReference type="Proteomes" id="UP001597472">
    <property type="component" value="Unassembled WGS sequence"/>
</dbReference>
<keyword evidence="2" id="KW-1185">Reference proteome</keyword>
<evidence type="ECO:0000313" key="1">
    <source>
        <dbReference type="EMBL" id="MFD2551756.1"/>
    </source>
</evidence>
<comment type="caution">
    <text evidence="1">The sequence shown here is derived from an EMBL/GenBank/DDBJ whole genome shotgun (WGS) entry which is preliminary data.</text>
</comment>
<sequence length="809" mass="90707">MKNIWFLSILSVLLLACNSSKKKAQLADYLSNDASVIVKVNNMASLKSNISNNAFLQTLESAKNYQTLLEKLDVLNYLKTEEELFLSLFETPDDVAFSVATKLTPNLFHIDSVPNINSANKSKASKNIMRTTIANNTFYYAVRDSVFIGASAKHILDNILNSKSVHPNIKTLIKASGPDNQLSVFVNKKQDKALQALLINTEIATELLTDYMFLDIDVDQNALKLNGVVKSADSSLKLIDVFKNTKPQENRLATVTPANSDGFLSLTFQNYAEFHKNLKPFKSPDSSSNKVLLDNVIEAGVIYEGSNRAVVLHSLDMYITKDALLNDQDMIETFREIPIYSFSRPEFFVESFFPFISFNQANMYCILDNFIVFSDNTDFLHTIIASYKNQTTFSNRSPYTDLQAHFSDEASLLSVVNPDKLEALLHKNLNDSVPLKLDAFKASGIQFVYDTNFAHVHAVVQKAKVRAVENAVTEMASVTLDNPLLNTPQLVTNHITKEKEIVVQDVKNNLYLISNSGKILWKKQLNNPILGQISQIDMYKNGRLQLAFSTSNAVYVLDRNGKDVKPFPVKLNDAITQPLAVFDYDNTKNYRLVVTQNKQLLMLDAKGKSVKGFSFNNTSGSIIHQPQHIRIGRKDYIVVKTANKLYILNRVGKPRVTPKSQQTYSAEAVYLYQGNFATTTKDGNFVTIDQSGNTAIQNLNLTEQHGLVTTSKTRVTLSENKLSIKGNTYELDYGNYSKPVIFYLQDKIYVSVTDKQTQKVFLFDSNANLLNNFPVYGTSAIDMANMDKGKNLEFVTSGGTDTILIYEIN</sequence>
<dbReference type="Gene3D" id="2.130.10.10">
    <property type="entry name" value="YVTN repeat-like/Quinoprotein amine dehydrogenase"/>
    <property type="match status" value="1"/>
</dbReference>
<protein>
    <submittedName>
        <fullName evidence="1">Ribonuclease HII</fullName>
    </submittedName>
</protein>
<dbReference type="InterPro" id="IPR015943">
    <property type="entry name" value="WD40/YVTN_repeat-like_dom_sf"/>
</dbReference>
<dbReference type="SUPFAM" id="SSF101898">
    <property type="entry name" value="NHL repeat"/>
    <property type="match status" value="1"/>
</dbReference>
<dbReference type="EMBL" id="JBHULS010000003">
    <property type="protein sequence ID" value="MFD2551756.1"/>
    <property type="molecule type" value="Genomic_DNA"/>
</dbReference>
<dbReference type="RefSeq" id="WP_376893218.1">
    <property type="nucleotide sequence ID" value="NZ_JBHULS010000003.1"/>
</dbReference>
<dbReference type="PROSITE" id="PS51257">
    <property type="entry name" value="PROKAR_LIPOPROTEIN"/>
    <property type="match status" value="1"/>
</dbReference>
<organism evidence="1 2">
    <name type="scientific">Bizionia sediminis</name>
    <dbReference type="NCBI Taxonomy" id="1737064"/>
    <lineage>
        <taxon>Bacteria</taxon>
        <taxon>Pseudomonadati</taxon>
        <taxon>Bacteroidota</taxon>
        <taxon>Flavobacteriia</taxon>
        <taxon>Flavobacteriales</taxon>
        <taxon>Flavobacteriaceae</taxon>
        <taxon>Bizionia</taxon>
    </lineage>
</organism>
<accession>A0ABW5KRX5</accession>
<reference evidence="2" key="1">
    <citation type="journal article" date="2019" name="Int. J. Syst. Evol. Microbiol.">
        <title>The Global Catalogue of Microorganisms (GCM) 10K type strain sequencing project: providing services to taxonomists for standard genome sequencing and annotation.</title>
        <authorList>
            <consortium name="The Broad Institute Genomics Platform"/>
            <consortium name="The Broad Institute Genome Sequencing Center for Infectious Disease"/>
            <person name="Wu L."/>
            <person name="Ma J."/>
        </authorList>
    </citation>
    <scope>NUCLEOTIDE SEQUENCE [LARGE SCALE GENOMIC DNA]</scope>
    <source>
        <strain evidence="2">KCTC 42587</strain>
    </source>
</reference>
<proteinExistence type="predicted"/>